<evidence type="ECO:0000256" key="1">
    <source>
        <dbReference type="ARBA" id="ARBA00022676"/>
    </source>
</evidence>
<dbReference type="Proteomes" id="UP000277811">
    <property type="component" value="Unassembled WGS sequence"/>
</dbReference>
<keyword evidence="1" id="KW-0328">Glycosyltransferase</keyword>
<gene>
    <name evidence="4" type="ORF">LUCI_4597</name>
</gene>
<dbReference type="InterPro" id="IPR002201">
    <property type="entry name" value="Glyco_trans_9"/>
</dbReference>
<evidence type="ECO:0000256" key="2">
    <source>
        <dbReference type="ARBA" id="ARBA00022679"/>
    </source>
</evidence>
<evidence type="ECO:0000313" key="4">
    <source>
        <dbReference type="EMBL" id="VBB09307.1"/>
    </source>
</evidence>
<evidence type="ECO:0008006" key="6">
    <source>
        <dbReference type="Google" id="ProtNLM"/>
    </source>
</evidence>
<accession>A0A498REE2</accession>
<dbReference type="EMBL" id="UPPP01000116">
    <property type="protein sequence ID" value="VBB09307.1"/>
    <property type="molecule type" value="Genomic_DNA"/>
</dbReference>
<proteinExistence type="predicted"/>
<dbReference type="Pfam" id="PF01075">
    <property type="entry name" value="Glyco_transf_9"/>
    <property type="match status" value="1"/>
</dbReference>
<keyword evidence="3" id="KW-0812">Transmembrane</keyword>
<dbReference type="OrthoDB" id="1663557at2"/>
<keyword evidence="3" id="KW-0472">Membrane</keyword>
<feature type="transmembrane region" description="Helical" evidence="3">
    <location>
        <begin position="7"/>
        <end position="28"/>
    </location>
</feature>
<name>A0A498REE2_9FIRM</name>
<dbReference type="SUPFAM" id="SSF53756">
    <property type="entry name" value="UDP-Glycosyltransferase/glycogen phosphorylase"/>
    <property type="match status" value="1"/>
</dbReference>
<keyword evidence="2" id="KW-0808">Transferase</keyword>
<keyword evidence="3" id="KW-1133">Transmembrane helix</keyword>
<dbReference type="AlphaFoldDB" id="A0A498REE2"/>
<protein>
    <recommendedName>
        <fullName evidence="6">Glycosyltransferase family 9 protein</fullName>
    </recommendedName>
</protein>
<dbReference type="GO" id="GO:0008713">
    <property type="term" value="F:ADP-heptose-lipopolysaccharide heptosyltransferase activity"/>
    <property type="evidence" value="ECO:0007669"/>
    <property type="project" value="TreeGrafter"/>
</dbReference>
<keyword evidence="5" id="KW-1185">Reference proteome</keyword>
<dbReference type="GO" id="GO:0005829">
    <property type="term" value="C:cytosol"/>
    <property type="evidence" value="ECO:0007669"/>
    <property type="project" value="TreeGrafter"/>
</dbReference>
<organism evidence="4 5">
    <name type="scientific">Lucifera butyrica</name>
    <dbReference type="NCBI Taxonomy" id="1351585"/>
    <lineage>
        <taxon>Bacteria</taxon>
        <taxon>Bacillati</taxon>
        <taxon>Bacillota</taxon>
        <taxon>Negativicutes</taxon>
        <taxon>Veillonellales</taxon>
        <taxon>Veillonellaceae</taxon>
        <taxon>Lucifera</taxon>
    </lineage>
</organism>
<evidence type="ECO:0000313" key="5">
    <source>
        <dbReference type="Proteomes" id="UP000277811"/>
    </source>
</evidence>
<dbReference type="RefSeq" id="WP_122630105.1">
    <property type="nucleotide sequence ID" value="NZ_UPPP01000116.1"/>
</dbReference>
<dbReference type="PANTHER" id="PTHR30160">
    <property type="entry name" value="TETRAACYLDISACCHARIDE 4'-KINASE-RELATED"/>
    <property type="match status" value="1"/>
</dbReference>
<dbReference type="PANTHER" id="PTHR30160:SF7">
    <property type="entry name" value="ADP-HEPTOSE--LPS HEPTOSYLTRANSFERASE 2"/>
    <property type="match status" value="1"/>
</dbReference>
<reference evidence="4 5" key="1">
    <citation type="submission" date="2018-06" db="EMBL/GenBank/DDBJ databases">
        <authorList>
            <person name="Strepis N."/>
        </authorList>
    </citation>
    <scope>NUCLEOTIDE SEQUENCE [LARGE SCALE GENOMIC DNA]</scope>
    <source>
        <strain evidence="4">LUCI</strain>
    </source>
</reference>
<dbReference type="CDD" id="cd03789">
    <property type="entry name" value="GT9_LPS_heptosyltransferase"/>
    <property type="match status" value="1"/>
</dbReference>
<evidence type="ECO:0000256" key="3">
    <source>
        <dbReference type="SAM" id="Phobius"/>
    </source>
</evidence>
<dbReference type="Gene3D" id="3.40.50.2000">
    <property type="entry name" value="Glycogen Phosphorylase B"/>
    <property type="match status" value="2"/>
</dbReference>
<sequence>MKKYSNILCYSLINLGDVVLTTAAIALLRQAYPEAKITMLVKPQGAPAVINNPLIDEVIVYDYKSKSRFQGVWNMLKTLRTRRFDISFAFDLKLRSAVLTWLAGIPVRVGPEFLFDTKPRKVIHLFTHVISIPHIIQKTLRVETFQAIVRGFTGMEGSAKPVFADIMPENIQKAQDLFGGLPAAKYKVALCVKGTFALKNWSPQRFARLVDILAQKYDAAFYIIGAPGDKDYAGPVIELARTPIANFCGKTSVVDLAAVLKYSDLFITVDTGAAHIAATTGVPMVTIFGCTSPLDAHPISDKSVVAWTNEPCCPCGVRENECPEHRCMDKIQVEDVLSLIDKVVSWESKKY</sequence>
<dbReference type="GO" id="GO:0009244">
    <property type="term" value="P:lipopolysaccharide core region biosynthetic process"/>
    <property type="evidence" value="ECO:0007669"/>
    <property type="project" value="TreeGrafter"/>
</dbReference>
<dbReference type="InterPro" id="IPR051199">
    <property type="entry name" value="LPS_LOS_Heptosyltrfase"/>
</dbReference>